<feature type="transmembrane region" description="Helical" evidence="7">
    <location>
        <begin position="267"/>
        <end position="286"/>
    </location>
</feature>
<keyword evidence="4 7" id="KW-0812">Transmembrane</keyword>
<keyword evidence="6 7" id="KW-0472">Membrane</keyword>
<dbReference type="RefSeq" id="WP_114563657.1">
    <property type="nucleotide sequence ID" value="NZ_CP031124.1"/>
</dbReference>
<dbReference type="PANTHER" id="PTHR30589:SF0">
    <property type="entry name" value="PHOSPHATIDYLGLYCEROL--PROLIPOPROTEIN DIACYLGLYCERYL TRANSFERASE"/>
    <property type="match status" value="1"/>
</dbReference>
<keyword evidence="9" id="KW-1185">Reference proteome</keyword>
<comment type="pathway">
    <text evidence="7">Protein modification; lipoprotein biosynthesis (diacylglyceryl transfer).</text>
</comment>
<dbReference type="AlphaFoldDB" id="A0A345DE14"/>
<evidence type="ECO:0000256" key="7">
    <source>
        <dbReference type="HAMAP-Rule" id="MF_01147"/>
    </source>
</evidence>
<dbReference type="UniPathway" id="UPA00664"/>
<dbReference type="PROSITE" id="PS01311">
    <property type="entry name" value="LGT"/>
    <property type="match status" value="1"/>
</dbReference>
<evidence type="ECO:0000256" key="1">
    <source>
        <dbReference type="ARBA" id="ARBA00007150"/>
    </source>
</evidence>
<dbReference type="GO" id="GO:0008961">
    <property type="term" value="F:phosphatidylglycerol-prolipoprotein diacylglyceryl transferase activity"/>
    <property type="evidence" value="ECO:0007669"/>
    <property type="project" value="UniProtKB-UniRule"/>
</dbReference>
<feature type="transmembrane region" description="Helical" evidence="7">
    <location>
        <begin position="122"/>
        <end position="142"/>
    </location>
</feature>
<dbReference type="KEGG" id="hyf:DTO96_102357"/>
<comment type="function">
    <text evidence="7">Catalyzes the transfer of the diacylglyceryl group from phosphatidylglycerol to the sulfhydryl group of the N-terminal cysteine of a prolipoprotein, the first step in the formation of mature lipoproteins.</text>
</comment>
<evidence type="ECO:0000256" key="3">
    <source>
        <dbReference type="ARBA" id="ARBA00022679"/>
    </source>
</evidence>
<dbReference type="PANTHER" id="PTHR30589">
    <property type="entry name" value="PROLIPOPROTEIN DIACYLGLYCERYL TRANSFERASE"/>
    <property type="match status" value="1"/>
</dbReference>
<dbReference type="EMBL" id="CP031124">
    <property type="protein sequence ID" value="AXF86602.1"/>
    <property type="molecule type" value="Genomic_DNA"/>
</dbReference>
<proteinExistence type="inferred from homology"/>
<name>A0A345DE14_9BURK</name>
<sequence length="292" mass="33177">MPLMHPQFSPVAFEVFGWPVHWYGLTYLAAFMMFLMLGKYRARKMPLLGFKPLELDDILFYGVLGVVLGGRLGYVIFYKPDYYLANPQDVLKVWQGGMSFHGGFLGVMAAMAVYAHNTKRKFWEVVDFIVPLVPLGLASGRIGNFINGELWGRVSDKAYSWLMMFPHAQSADQDYLAKNPQALDNVNLAKAFEQFGLLPRHPSQLYQFAGEGLLLFVILWFYARKIRPMMAVSAVFLVGYGMLRFLAEFAREPDDYLGLLTFNLSMGQLLSLPMIVAGLVLLVLAYKRDRNK</sequence>
<protein>
    <recommendedName>
        <fullName evidence="7">Phosphatidylglycerol--prolipoprotein diacylglyceryl transferase</fullName>
        <ecNumber evidence="7">2.5.1.145</ecNumber>
    </recommendedName>
</protein>
<comment type="catalytic activity">
    <reaction evidence="7">
        <text>L-cysteinyl-[prolipoprotein] + a 1,2-diacyl-sn-glycero-3-phospho-(1'-sn-glycerol) = an S-1,2-diacyl-sn-glyceryl-L-cysteinyl-[prolipoprotein] + sn-glycerol 1-phosphate + H(+)</text>
        <dbReference type="Rhea" id="RHEA:56712"/>
        <dbReference type="Rhea" id="RHEA-COMP:14679"/>
        <dbReference type="Rhea" id="RHEA-COMP:14680"/>
        <dbReference type="ChEBI" id="CHEBI:15378"/>
        <dbReference type="ChEBI" id="CHEBI:29950"/>
        <dbReference type="ChEBI" id="CHEBI:57685"/>
        <dbReference type="ChEBI" id="CHEBI:64716"/>
        <dbReference type="ChEBI" id="CHEBI:140658"/>
        <dbReference type="EC" id="2.5.1.145"/>
    </reaction>
</comment>
<evidence type="ECO:0000256" key="4">
    <source>
        <dbReference type="ARBA" id="ARBA00022692"/>
    </source>
</evidence>
<reference evidence="9" key="1">
    <citation type="submission" date="2018-07" db="EMBL/GenBank/DDBJ databases">
        <authorList>
            <person name="Kim H."/>
        </authorList>
    </citation>
    <scope>NUCLEOTIDE SEQUENCE [LARGE SCALE GENOMIC DNA]</scope>
    <source>
        <strain evidence="9">F02</strain>
    </source>
</reference>
<evidence type="ECO:0000313" key="8">
    <source>
        <dbReference type="EMBL" id="AXF86602.1"/>
    </source>
</evidence>
<feature type="transmembrane region" description="Helical" evidence="7">
    <location>
        <begin position="230"/>
        <end position="247"/>
    </location>
</feature>
<dbReference type="InterPro" id="IPR001640">
    <property type="entry name" value="Lgt"/>
</dbReference>
<dbReference type="GO" id="GO:0005886">
    <property type="term" value="C:plasma membrane"/>
    <property type="evidence" value="ECO:0007669"/>
    <property type="project" value="UniProtKB-SubCell"/>
</dbReference>
<keyword evidence="8" id="KW-0328">Glycosyltransferase</keyword>
<evidence type="ECO:0000256" key="5">
    <source>
        <dbReference type="ARBA" id="ARBA00022989"/>
    </source>
</evidence>
<dbReference type="Proteomes" id="UP000252182">
    <property type="component" value="Chromosome"/>
</dbReference>
<feature type="transmembrane region" description="Helical" evidence="7">
    <location>
        <begin position="20"/>
        <end position="37"/>
    </location>
</feature>
<dbReference type="OrthoDB" id="871140at2"/>
<dbReference type="NCBIfam" id="TIGR00544">
    <property type="entry name" value="lgt"/>
    <property type="match status" value="1"/>
</dbReference>
<evidence type="ECO:0000313" key="9">
    <source>
        <dbReference type="Proteomes" id="UP000252182"/>
    </source>
</evidence>
<dbReference type="HAMAP" id="MF_01147">
    <property type="entry name" value="Lgt"/>
    <property type="match status" value="1"/>
</dbReference>
<dbReference type="EC" id="2.5.1.145" evidence="7"/>
<keyword evidence="2 7" id="KW-1003">Cell membrane</keyword>
<gene>
    <name evidence="7 8" type="primary">lgt</name>
    <name evidence="8" type="ORF">DTO96_102357</name>
</gene>
<keyword evidence="8" id="KW-0449">Lipoprotein</keyword>
<accession>A0A345DE14</accession>
<keyword evidence="5 7" id="KW-1133">Transmembrane helix</keyword>
<comment type="subcellular location">
    <subcellularLocation>
        <location evidence="7">Cell membrane</location>
        <topology evidence="7">Multi-pass membrane protein</topology>
    </subcellularLocation>
</comment>
<organism evidence="8 9">
    <name type="scientific">Ephemeroptericola cinctiostellae</name>
    <dbReference type="NCBI Taxonomy" id="2268024"/>
    <lineage>
        <taxon>Bacteria</taxon>
        <taxon>Pseudomonadati</taxon>
        <taxon>Pseudomonadota</taxon>
        <taxon>Betaproteobacteria</taxon>
        <taxon>Burkholderiales</taxon>
        <taxon>Burkholderiaceae</taxon>
        <taxon>Ephemeroptericola</taxon>
    </lineage>
</organism>
<keyword evidence="3 7" id="KW-0808">Transferase</keyword>
<evidence type="ECO:0000256" key="2">
    <source>
        <dbReference type="ARBA" id="ARBA00022475"/>
    </source>
</evidence>
<feature type="transmembrane region" description="Helical" evidence="7">
    <location>
        <begin position="98"/>
        <end position="115"/>
    </location>
</feature>
<feature type="transmembrane region" description="Helical" evidence="7">
    <location>
        <begin position="58"/>
        <end position="78"/>
    </location>
</feature>
<comment type="similarity">
    <text evidence="1 7">Belongs to the Lgt family.</text>
</comment>
<feature type="binding site" evidence="7">
    <location>
        <position position="141"/>
    </location>
    <ligand>
        <name>a 1,2-diacyl-sn-glycero-3-phospho-(1'-sn-glycerol)</name>
        <dbReference type="ChEBI" id="CHEBI:64716"/>
    </ligand>
</feature>
<evidence type="ECO:0000256" key="6">
    <source>
        <dbReference type="ARBA" id="ARBA00023136"/>
    </source>
</evidence>
<dbReference type="Pfam" id="PF01790">
    <property type="entry name" value="LGT"/>
    <property type="match status" value="1"/>
</dbReference>
<dbReference type="GO" id="GO:0042158">
    <property type="term" value="P:lipoprotein biosynthetic process"/>
    <property type="evidence" value="ECO:0007669"/>
    <property type="project" value="UniProtKB-UniRule"/>
</dbReference>
<feature type="transmembrane region" description="Helical" evidence="7">
    <location>
        <begin position="205"/>
        <end position="223"/>
    </location>
</feature>